<dbReference type="AlphaFoldDB" id="A0A1I3GS88"/>
<evidence type="ECO:0000256" key="1">
    <source>
        <dbReference type="ARBA" id="ARBA00022801"/>
    </source>
</evidence>
<proteinExistence type="predicted"/>
<dbReference type="PANTHER" id="PTHR47572">
    <property type="entry name" value="LIPOPROTEIN-RELATED"/>
    <property type="match status" value="1"/>
</dbReference>
<evidence type="ECO:0000313" key="4">
    <source>
        <dbReference type="Proteomes" id="UP000198670"/>
    </source>
</evidence>
<dbReference type="Pfam" id="PF08450">
    <property type="entry name" value="SGL"/>
    <property type="match status" value="1"/>
</dbReference>
<feature type="domain" description="SMP-30/Gluconolactonase/LRE-like region" evidence="2">
    <location>
        <begin position="46"/>
        <end position="312"/>
    </location>
</feature>
<keyword evidence="4" id="KW-1185">Reference proteome</keyword>
<protein>
    <submittedName>
        <fullName evidence="3">Gluconolactonase</fullName>
    </submittedName>
</protein>
<keyword evidence="1" id="KW-0378">Hydrolase</keyword>
<evidence type="ECO:0000259" key="2">
    <source>
        <dbReference type="Pfam" id="PF08450"/>
    </source>
</evidence>
<evidence type="ECO:0000313" key="3">
    <source>
        <dbReference type="EMBL" id="SFI26249.1"/>
    </source>
</evidence>
<name>A0A1I3GS88_9SPHI</name>
<dbReference type="InterPro" id="IPR011042">
    <property type="entry name" value="6-blade_b-propeller_TolB-like"/>
</dbReference>
<dbReference type="STRING" id="1477437.SAMN05444682_10386"/>
<dbReference type="InterPro" id="IPR051262">
    <property type="entry name" value="SMP-30/CGR1_Lactonase"/>
</dbReference>
<dbReference type="EMBL" id="FOQO01000003">
    <property type="protein sequence ID" value="SFI26249.1"/>
    <property type="molecule type" value="Genomic_DNA"/>
</dbReference>
<dbReference type="PANTHER" id="PTHR47572:SF4">
    <property type="entry name" value="LACTONASE DRP35"/>
    <property type="match status" value="1"/>
</dbReference>
<dbReference type="Gene3D" id="2.120.10.30">
    <property type="entry name" value="TolB, C-terminal domain"/>
    <property type="match status" value="1"/>
</dbReference>
<dbReference type="InterPro" id="IPR013658">
    <property type="entry name" value="SGL"/>
</dbReference>
<accession>A0A1I3GS88</accession>
<dbReference type="SUPFAM" id="SSF63829">
    <property type="entry name" value="Calcium-dependent phosphotriesterase"/>
    <property type="match status" value="1"/>
</dbReference>
<dbReference type="GO" id="GO:0016787">
    <property type="term" value="F:hydrolase activity"/>
    <property type="evidence" value="ECO:0007669"/>
    <property type="project" value="UniProtKB-KW"/>
</dbReference>
<reference evidence="3 4" key="1">
    <citation type="submission" date="2016-10" db="EMBL/GenBank/DDBJ databases">
        <authorList>
            <person name="de Groot N.N."/>
        </authorList>
    </citation>
    <scope>NUCLEOTIDE SEQUENCE [LARGE SCALE GENOMIC DNA]</scope>
    <source>
        <strain evidence="3 4">RK1</strain>
    </source>
</reference>
<gene>
    <name evidence="3" type="ORF">SAMN05444682_10386</name>
</gene>
<dbReference type="Proteomes" id="UP000198670">
    <property type="component" value="Unassembled WGS sequence"/>
</dbReference>
<sequence length="323" mass="35295">MACNNTQQSAQMNDRTTGSIERLDPALDAIIDNNAQAEIIAEGFEWSEGPLWVESEQMLLFSDVPTNTIYKWSEENGAEVYLQPSGYTGVEPTNSKEPGSNGLVLDGEGNLVLCQHGNRQMATMDAALHKPEAIFVTLAGKYNGMRFNSPNDAVYNSMGELFFTDPPYGLPAQNDDDPAKEIPFNGVYKVKPNGEVVLLADGISRPNGIAFFPDEEKLLIASSDPNAANWYVLDVRDTLSTPTLFHSATETRQGLKGLPDGLKIDKNGNVFASGPGGIWIFNDNGTVLGKIRLDEAASNVALSADERTIYITNDRYVLRVKLR</sequence>
<organism evidence="3 4">
    <name type="scientific">Parapedobacter indicus</name>
    <dbReference type="NCBI Taxonomy" id="1477437"/>
    <lineage>
        <taxon>Bacteria</taxon>
        <taxon>Pseudomonadati</taxon>
        <taxon>Bacteroidota</taxon>
        <taxon>Sphingobacteriia</taxon>
        <taxon>Sphingobacteriales</taxon>
        <taxon>Sphingobacteriaceae</taxon>
        <taxon>Parapedobacter</taxon>
    </lineage>
</organism>